<organism evidence="5">
    <name type="scientific">Methylobacterium bullatum</name>
    <dbReference type="NCBI Taxonomy" id="570505"/>
    <lineage>
        <taxon>Bacteria</taxon>
        <taxon>Pseudomonadati</taxon>
        <taxon>Pseudomonadota</taxon>
        <taxon>Alphaproteobacteria</taxon>
        <taxon>Hyphomicrobiales</taxon>
        <taxon>Methylobacteriaceae</taxon>
        <taxon>Methylobacterium</taxon>
    </lineage>
</organism>
<feature type="signal peptide" evidence="3">
    <location>
        <begin position="1"/>
        <end position="30"/>
    </location>
</feature>
<dbReference type="SUPFAM" id="SSF54427">
    <property type="entry name" value="NTF2-like"/>
    <property type="match status" value="1"/>
</dbReference>
<gene>
    <name evidence="5" type="ORF">MBUL_02082</name>
</gene>
<keyword evidence="2" id="KW-0812">Transmembrane</keyword>
<dbReference type="AlphaFoldDB" id="A0A679J3Z4"/>
<dbReference type="EMBL" id="LR743504">
    <property type="protein sequence ID" value="CAA2103218.1"/>
    <property type="molecule type" value="Genomic_DNA"/>
</dbReference>
<feature type="region of interest" description="Disordered" evidence="1">
    <location>
        <begin position="32"/>
        <end position="83"/>
    </location>
</feature>
<accession>A0A679J3Z4</accession>
<feature type="transmembrane region" description="Helical" evidence="2">
    <location>
        <begin position="120"/>
        <end position="140"/>
    </location>
</feature>
<dbReference type="Pfam" id="PF04280">
    <property type="entry name" value="Tim44"/>
    <property type="match status" value="1"/>
</dbReference>
<proteinExistence type="predicted"/>
<keyword evidence="2" id="KW-1133">Transmembrane helix</keyword>
<evidence type="ECO:0000256" key="3">
    <source>
        <dbReference type="SAM" id="SignalP"/>
    </source>
</evidence>
<dbReference type="SMART" id="SM00978">
    <property type="entry name" value="Tim44"/>
    <property type="match status" value="1"/>
</dbReference>
<feature type="chain" id="PRO_5025502755" description="Tim44-like domain-containing protein" evidence="3">
    <location>
        <begin position="31"/>
        <end position="325"/>
    </location>
</feature>
<protein>
    <recommendedName>
        <fullName evidence="4">Tim44-like domain-containing protein</fullName>
    </recommendedName>
</protein>
<dbReference type="PANTHER" id="PTHR41542:SF1">
    <property type="entry name" value="BLL5807 PROTEIN"/>
    <property type="match status" value="1"/>
</dbReference>
<dbReference type="InterPro" id="IPR007379">
    <property type="entry name" value="Tim44-like_dom"/>
</dbReference>
<evidence type="ECO:0000256" key="1">
    <source>
        <dbReference type="SAM" id="MobiDB-lite"/>
    </source>
</evidence>
<dbReference type="Gene3D" id="3.10.450.240">
    <property type="match status" value="1"/>
</dbReference>
<keyword evidence="3" id="KW-0732">Signal</keyword>
<feature type="compositionally biased region" description="Polar residues" evidence="1">
    <location>
        <begin position="62"/>
        <end position="82"/>
    </location>
</feature>
<dbReference type="InterPro" id="IPR032710">
    <property type="entry name" value="NTF2-like_dom_sf"/>
</dbReference>
<reference evidence="5" key="1">
    <citation type="submission" date="2019-12" db="EMBL/GenBank/DDBJ databases">
        <authorList>
            <person name="Cremers G."/>
        </authorList>
    </citation>
    <scope>NUCLEOTIDE SEQUENCE</scope>
    <source>
        <strain evidence="5">Mbul1</strain>
    </source>
</reference>
<evidence type="ECO:0000313" key="5">
    <source>
        <dbReference type="EMBL" id="CAA2103218.1"/>
    </source>
</evidence>
<evidence type="ECO:0000256" key="2">
    <source>
        <dbReference type="SAM" id="Phobius"/>
    </source>
</evidence>
<sequence>MFISSTRRTRAATIFALAAVLAVAAPVAEARPGGGGGMGSRGSKTYNAPSSTATAPGAAPIQRSQTQPGSTMGNPGMTSAATQRPRFGGGFMAGLLGAGLLGALLGGGFFGGLGGIASMIGLLLQVGLIVMVVAFAVRWFRRRQGNPAPAGMSRSALQGDSTPGDYRSAPGSATGTGPAMGATPRGAPQPTVGKVDIGPGDFQSFEIALNDVQAAYGRGDVAALRNLATPEMAGYFTEELRGNESRGVVNRISNVKLLQGDLSEAWSEGRMEYATVAMRYAITDVTIDLRTNQTVETGEPEALELWTFARERGGRWILSAIQQGR</sequence>
<evidence type="ECO:0000259" key="4">
    <source>
        <dbReference type="SMART" id="SM00978"/>
    </source>
</evidence>
<name>A0A679J3Z4_9HYPH</name>
<feature type="transmembrane region" description="Helical" evidence="2">
    <location>
        <begin position="91"/>
        <end position="113"/>
    </location>
</feature>
<keyword evidence="2" id="KW-0472">Membrane</keyword>
<feature type="region of interest" description="Disordered" evidence="1">
    <location>
        <begin position="146"/>
        <end position="195"/>
    </location>
</feature>
<dbReference type="PANTHER" id="PTHR41542">
    <property type="entry name" value="BLL5807 PROTEIN"/>
    <property type="match status" value="1"/>
</dbReference>
<feature type="compositionally biased region" description="Low complexity" evidence="1">
    <location>
        <begin position="48"/>
        <end position="60"/>
    </location>
</feature>
<feature type="domain" description="Tim44-like" evidence="4">
    <location>
        <begin position="173"/>
        <end position="323"/>
    </location>
</feature>